<evidence type="ECO:0000256" key="2">
    <source>
        <dbReference type="SAM" id="SignalP"/>
    </source>
</evidence>
<comment type="caution">
    <text evidence="4">The sequence shown here is derived from an EMBL/GenBank/DDBJ whole genome shotgun (WGS) entry which is preliminary data.</text>
</comment>
<dbReference type="AlphaFoldDB" id="A0A414TXX1"/>
<organism evidence="4 5">
    <name type="scientific">Segatella copri</name>
    <dbReference type="NCBI Taxonomy" id="165179"/>
    <lineage>
        <taxon>Bacteria</taxon>
        <taxon>Pseudomonadati</taxon>
        <taxon>Bacteroidota</taxon>
        <taxon>Bacteroidia</taxon>
        <taxon>Bacteroidales</taxon>
        <taxon>Prevotellaceae</taxon>
        <taxon>Segatella</taxon>
    </lineage>
</organism>
<sequence>MKKVFLLAALVLACTAGSNASAMNEAALNASMSEMMPVKKTTKKTTKKTSKKTSKKTTNKKTSTKKTTSAASNTTAATTTTAAATTSNSATSTSTTSNAGSSIAGILGAVMGGSSNSSSSAGSSIINGILNNVIGSGTFSKQDLCAHTWKYSKPGCAFTSENLLAQAGGEIAANKVEEKLGEYYSKFGFSGSNTYFTFNTDGTFAAKIDGKSWQGNYTFDEKTHAIQMKGLILSMSGYATKTANGISLLFDQKKLLNLIKTIGSLKGSSTLSALGTIANNYDGMRVGFEMTK</sequence>
<evidence type="ECO:0000256" key="1">
    <source>
        <dbReference type="SAM" id="MobiDB-lite"/>
    </source>
</evidence>
<feature type="chain" id="PRO_5043189699" evidence="2">
    <location>
        <begin position="23"/>
        <end position="292"/>
    </location>
</feature>
<feature type="signal peptide" evidence="2">
    <location>
        <begin position="1"/>
        <end position="22"/>
    </location>
</feature>
<name>A0A414TXX1_9BACT</name>
<accession>A0A414TXX1</accession>
<feature type="compositionally biased region" description="Low complexity" evidence="1">
    <location>
        <begin position="65"/>
        <end position="98"/>
    </location>
</feature>
<dbReference type="Proteomes" id="UP000286501">
    <property type="component" value="Unassembled WGS sequence"/>
</dbReference>
<proteinExistence type="predicted"/>
<feature type="domain" description="DUF4923" evidence="3">
    <location>
        <begin position="126"/>
        <end position="292"/>
    </location>
</feature>
<dbReference type="RefSeq" id="WP_118200173.1">
    <property type="nucleotide sequence ID" value="NZ_QRIE01000020.1"/>
</dbReference>
<evidence type="ECO:0000259" key="3">
    <source>
        <dbReference type="Pfam" id="PF16270"/>
    </source>
</evidence>
<feature type="region of interest" description="Disordered" evidence="1">
    <location>
        <begin position="34"/>
        <end position="98"/>
    </location>
</feature>
<reference evidence="4 5" key="1">
    <citation type="submission" date="2018-08" db="EMBL/GenBank/DDBJ databases">
        <title>A genome reference for cultivated species of the human gut microbiota.</title>
        <authorList>
            <person name="Zou Y."/>
            <person name="Xue W."/>
            <person name="Luo G."/>
        </authorList>
    </citation>
    <scope>NUCLEOTIDE SEQUENCE [LARGE SCALE GENOMIC DNA]</scope>
    <source>
        <strain evidence="4 5">AM22-1</strain>
    </source>
</reference>
<evidence type="ECO:0000313" key="4">
    <source>
        <dbReference type="EMBL" id="RHG68784.1"/>
    </source>
</evidence>
<protein>
    <submittedName>
        <fullName evidence="4">DUF4923 family protein</fullName>
    </submittedName>
</protein>
<feature type="compositionally biased region" description="Basic residues" evidence="1">
    <location>
        <begin position="40"/>
        <end position="64"/>
    </location>
</feature>
<dbReference type="Pfam" id="PF16270">
    <property type="entry name" value="DUF4923"/>
    <property type="match status" value="1"/>
</dbReference>
<gene>
    <name evidence="4" type="ORF">DW250_01945</name>
</gene>
<keyword evidence="2" id="KW-0732">Signal</keyword>
<dbReference type="InterPro" id="IPR032575">
    <property type="entry name" value="DUF4923"/>
</dbReference>
<dbReference type="EMBL" id="QRIN01000005">
    <property type="protein sequence ID" value="RHG68784.1"/>
    <property type="molecule type" value="Genomic_DNA"/>
</dbReference>
<evidence type="ECO:0000313" key="5">
    <source>
        <dbReference type="Proteomes" id="UP000286501"/>
    </source>
</evidence>